<dbReference type="Pfam" id="PF10038">
    <property type="entry name" value="DUF2274"/>
    <property type="match status" value="1"/>
</dbReference>
<dbReference type="InterPro" id="IPR018733">
    <property type="entry name" value="DUF2274"/>
</dbReference>
<evidence type="ECO:0000313" key="2">
    <source>
        <dbReference type="Proteomes" id="UP000319897"/>
    </source>
</evidence>
<dbReference type="Proteomes" id="UP000319897">
    <property type="component" value="Unassembled WGS sequence"/>
</dbReference>
<protein>
    <submittedName>
        <fullName evidence="1">DUF2274 domain-containing protein</fullName>
    </submittedName>
</protein>
<accession>A0A501XJI2</accession>
<name>A0A501XJI2_9SPHN</name>
<reference evidence="1 2" key="1">
    <citation type="submission" date="2019-06" db="EMBL/GenBank/DDBJ databases">
        <authorList>
            <person name="Lee I."/>
            <person name="Jang G.I."/>
            <person name="Hwang C.Y."/>
        </authorList>
    </citation>
    <scope>NUCLEOTIDE SEQUENCE [LARGE SCALE GENOMIC DNA]</scope>
    <source>
        <strain evidence="1 2">PAMC 28131</strain>
    </source>
</reference>
<dbReference type="EMBL" id="VFSU01000025">
    <property type="protein sequence ID" value="TPE60716.1"/>
    <property type="molecule type" value="Genomic_DNA"/>
</dbReference>
<evidence type="ECO:0000313" key="1">
    <source>
        <dbReference type="EMBL" id="TPE60716.1"/>
    </source>
</evidence>
<comment type="caution">
    <text evidence="1">The sequence shown here is derived from an EMBL/GenBank/DDBJ whole genome shotgun (WGS) entry which is preliminary data.</text>
</comment>
<dbReference type="RefSeq" id="WP_140928314.1">
    <property type="nucleotide sequence ID" value="NZ_VFSU01000025.1"/>
</dbReference>
<proteinExistence type="predicted"/>
<dbReference type="AlphaFoldDB" id="A0A501XJI2"/>
<sequence length="71" mass="7743">MTKLKLGPIADERPVKVTVELPAALHRDLIAYGEQLAMETGTAAPEPCRLIPPMVSRFISADRAFAKSHSK</sequence>
<dbReference type="OrthoDB" id="9803810at2"/>
<keyword evidence="2" id="KW-1185">Reference proteome</keyword>
<organism evidence="1 2">
    <name type="scientific">Sandaracinobacter neustonicus</name>
    <dbReference type="NCBI Taxonomy" id="1715348"/>
    <lineage>
        <taxon>Bacteria</taxon>
        <taxon>Pseudomonadati</taxon>
        <taxon>Pseudomonadota</taxon>
        <taxon>Alphaproteobacteria</taxon>
        <taxon>Sphingomonadales</taxon>
        <taxon>Sphingosinicellaceae</taxon>
        <taxon>Sandaracinobacter</taxon>
    </lineage>
</organism>
<gene>
    <name evidence="1" type="ORF">FJQ54_10200</name>
</gene>